<dbReference type="InterPro" id="IPR001680">
    <property type="entry name" value="WD40_rpt"/>
</dbReference>
<dbReference type="PANTHER" id="PTHR44083:SF30">
    <property type="entry name" value="TOPLESS-LIKE PROTEIN"/>
    <property type="match status" value="1"/>
</dbReference>
<feature type="repeat" description="WD" evidence="3">
    <location>
        <begin position="341"/>
        <end position="383"/>
    </location>
</feature>
<dbReference type="InterPro" id="IPR015943">
    <property type="entry name" value="WD40/YVTN_repeat-like_dom_sf"/>
</dbReference>
<feature type="region of interest" description="Disordered" evidence="4">
    <location>
        <begin position="213"/>
        <end position="251"/>
    </location>
</feature>
<comment type="caution">
    <text evidence="6">The sequence shown here is derived from an EMBL/GenBank/DDBJ whole genome shotgun (WGS) entry which is preliminary data.</text>
</comment>
<feature type="repeat" description="WD" evidence="3">
    <location>
        <begin position="907"/>
        <end position="948"/>
    </location>
</feature>
<feature type="compositionally biased region" description="Polar residues" evidence="4">
    <location>
        <begin position="213"/>
        <end position="243"/>
    </location>
</feature>
<proteinExistence type="predicted"/>
<dbReference type="STRING" id="542762.A0A4S4EDC8"/>
<dbReference type="AlphaFoldDB" id="A0A4S4EDC8"/>
<dbReference type="SMART" id="SM00320">
    <property type="entry name" value="WD40"/>
    <property type="match status" value="8"/>
</dbReference>
<evidence type="ECO:0000256" key="4">
    <source>
        <dbReference type="SAM" id="MobiDB-lite"/>
    </source>
</evidence>
<dbReference type="PROSITE" id="PS50897">
    <property type="entry name" value="CTLH"/>
    <property type="match status" value="1"/>
</dbReference>
<dbReference type="PROSITE" id="PS50896">
    <property type="entry name" value="LISH"/>
    <property type="match status" value="1"/>
</dbReference>
<keyword evidence="1 3" id="KW-0853">WD repeat</keyword>
<name>A0A4S4EDC8_CAMSN</name>
<dbReference type="GO" id="GO:0006355">
    <property type="term" value="P:regulation of DNA-templated transcription"/>
    <property type="evidence" value="ECO:0007669"/>
    <property type="project" value="InterPro"/>
</dbReference>
<dbReference type="PROSITE" id="PS00678">
    <property type="entry name" value="WD_REPEATS_1"/>
    <property type="match status" value="1"/>
</dbReference>
<keyword evidence="2" id="KW-0677">Repeat</keyword>
<dbReference type="SUPFAM" id="SSF50978">
    <property type="entry name" value="WD40 repeat-like"/>
    <property type="match status" value="2"/>
</dbReference>
<feature type="domain" description="CTLH" evidence="5">
    <location>
        <begin position="33"/>
        <end position="91"/>
    </location>
</feature>
<dbReference type="InterPro" id="IPR054080">
    <property type="entry name" value="TPR1-like_2nd"/>
</dbReference>
<dbReference type="PROSITE" id="PS50294">
    <property type="entry name" value="WD_REPEATS_REGION"/>
    <property type="match status" value="2"/>
</dbReference>
<dbReference type="SMART" id="SM00667">
    <property type="entry name" value="LisH"/>
    <property type="match status" value="1"/>
</dbReference>
<sequence>MSLSKELILLILQFCHEEDLKKTAHMLEHETGVFFDMEYFEDMVLFGNWDEAEKYLSGFTRLEDDKYSRKIYFEIRKQKFLEALDEHDRARALDILVKELKVFAISNEELYKEMTQLLTFDDFRKHGSLSMYGDVLSARKCMMNDIKNIIDADPLFQDKLKFPHINKSRLRRLINQSLNWQHILCSYPQPDPDIQTLFMDHQCPLPDHFSSQSVENDLLPSQDTAASPSRSSCKGTSSVTQSAIPDGPLSLGAPTNSGSGFNSGRVICVGSVNSFSLLRLFIVTKLLVVAKLTGAEVSVCSSETKSFRTSDEWVSARIVPGQPHSPVFNNHDDLPKTVQRVLTEASSPTSIDFHPVQQNLLLVGTNDGDIGLWEVSSGEKLLSRKFHVWKIRNISKTFVVALLKDPHVSVNHISWSLDGLLFGVAYSKHIVHLYSYHGDSKIQKRLEIDAHVGGVNDLAFSEPNKVLFLITCGNDKLIQVWDVNTGAKQFTFEGHGDPVYSVCAHVKERIHFIFSTSANGEMKAWLYDNMGPRVAFDAPGHCCTRMAYSTDGKRLFSCGTTKDGESFILEWNETEGYVKRSYQGLGKCSSGVVHFDTSKNRFLVAGDDHLIKVWDIDHAELVTVIDADGDLPARPHVRFNKSGRLMAVTANHNNIKILANPFGHELLQSSENGSIDASTVLSETLERLVINPISTASSSSATEGGVSGMGSPGKNGDAGNSKDIKPELPAESNEILEVSKSEINEPSQCQSLRLPSEVKIEKISRLIYTNAGNSIVALASNGIHLLWKWSRNETNLSGKATTKFPPQLWQPKSGLLMTNDLTGVTFEEFLPCFALSKNDSYVVSASKGMISLFNMMTFKKITAFMPPPPAATCIAFYPQDNNIIAIGLDDSTVLIYHVRSDEVIDKLNGHSKRVTGLAFSSTLNVLVSSGADAQIVVWNTNGWEKKKSKMLRIPVREFPSAPSNTYVQFHQDQKHFLSIHETRLAIYETTELECVKQCVIGEFYARISHATFSCDSHSKVYPVTIAAHPQEPNQFALGLTNGSVVVIEPLESTGKWVAVSSVSQLTYRF</sequence>
<dbReference type="InterPro" id="IPR048419">
    <property type="entry name" value="Topless_Znf"/>
</dbReference>
<evidence type="ECO:0000313" key="7">
    <source>
        <dbReference type="Proteomes" id="UP000306102"/>
    </source>
</evidence>
<evidence type="ECO:0000256" key="2">
    <source>
        <dbReference type="ARBA" id="ARBA00022737"/>
    </source>
</evidence>
<evidence type="ECO:0000256" key="3">
    <source>
        <dbReference type="PROSITE-ProRule" id="PRU00221"/>
    </source>
</evidence>
<dbReference type="Gene3D" id="2.130.10.10">
    <property type="entry name" value="YVTN repeat-like/Quinoprotein amine dehydrogenase"/>
    <property type="match status" value="3"/>
</dbReference>
<dbReference type="InterPro" id="IPR027728">
    <property type="entry name" value="Topless_fam"/>
</dbReference>
<dbReference type="Pfam" id="PF21359">
    <property type="entry name" value="zf_topless"/>
    <property type="match status" value="1"/>
</dbReference>
<keyword evidence="7" id="KW-1185">Reference proteome</keyword>
<feature type="repeat" description="WD" evidence="3">
    <location>
        <begin position="448"/>
        <end position="491"/>
    </location>
</feature>
<dbReference type="EMBL" id="SDRB02005723">
    <property type="protein sequence ID" value="THG13736.1"/>
    <property type="molecule type" value="Genomic_DNA"/>
</dbReference>
<dbReference type="Pfam" id="PF17814">
    <property type="entry name" value="LisH_TPL"/>
    <property type="match status" value="1"/>
</dbReference>
<evidence type="ECO:0000259" key="5">
    <source>
        <dbReference type="PROSITE" id="PS50897"/>
    </source>
</evidence>
<dbReference type="InterPro" id="IPR054532">
    <property type="entry name" value="TPL_SMU1_LisH-like"/>
</dbReference>
<dbReference type="PROSITE" id="PS50082">
    <property type="entry name" value="WD_REPEATS_2"/>
    <property type="match status" value="4"/>
</dbReference>
<gene>
    <name evidence="6" type="ORF">TEA_019670</name>
</gene>
<protein>
    <recommendedName>
        <fullName evidence="5">CTLH domain-containing protein</fullName>
    </recommendedName>
</protein>
<dbReference type="Pfam" id="PF21889">
    <property type="entry name" value="TPR1-like_2nd"/>
    <property type="match status" value="1"/>
</dbReference>
<dbReference type="InterPro" id="IPR036322">
    <property type="entry name" value="WD40_repeat_dom_sf"/>
</dbReference>
<dbReference type="SMART" id="SM00668">
    <property type="entry name" value="CTLH"/>
    <property type="match status" value="1"/>
</dbReference>
<evidence type="ECO:0000313" key="6">
    <source>
        <dbReference type="EMBL" id="THG13736.1"/>
    </source>
</evidence>
<organism evidence="6 7">
    <name type="scientific">Camellia sinensis var. sinensis</name>
    <name type="common">China tea</name>
    <dbReference type="NCBI Taxonomy" id="542762"/>
    <lineage>
        <taxon>Eukaryota</taxon>
        <taxon>Viridiplantae</taxon>
        <taxon>Streptophyta</taxon>
        <taxon>Embryophyta</taxon>
        <taxon>Tracheophyta</taxon>
        <taxon>Spermatophyta</taxon>
        <taxon>Magnoliopsida</taxon>
        <taxon>eudicotyledons</taxon>
        <taxon>Gunneridae</taxon>
        <taxon>Pentapetalae</taxon>
        <taxon>asterids</taxon>
        <taxon>Ericales</taxon>
        <taxon>Theaceae</taxon>
        <taxon>Camellia</taxon>
    </lineage>
</organism>
<dbReference type="InterPro" id="IPR019775">
    <property type="entry name" value="WD40_repeat_CS"/>
</dbReference>
<feature type="repeat" description="WD" evidence="3">
    <location>
        <begin position="593"/>
        <end position="624"/>
    </location>
</feature>
<dbReference type="Proteomes" id="UP000306102">
    <property type="component" value="Unassembled WGS sequence"/>
</dbReference>
<reference evidence="6 7" key="1">
    <citation type="journal article" date="2018" name="Proc. Natl. Acad. Sci. U.S.A.">
        <title>Draft genome sequence of Camellia sinensis var. sinensis provides insights into the evolution of the tea genome and tea quality.</title>
        <authorList>
            <person name="Wei C."/>
            <person name="Yang H."/>
            <person name="Wang S."/>
            <person name="Zhao J."/>
            <person name="Liu C."/>
            <person name="Gao L."/>
            <person name="Xia E."/>
            <person name="Lu Y."/>
            <person name="Tai Y."/>
            <person name="She G."/>
            <person name="Sun J."/>
            <person name="Cao H."/>
            <person name="Tong W."/>
            <person name="Gao Q."/>
            <person name="Li Y."/>
            <person name="Deng W."/>
            <person name="Jiang X."/>
            <person name="Wang W."/>
            <person name="Chen Q."/>
            <person name="Zhang S."/>
            <person name="Li H."/>
            <person name="Wu J."/>
            <person name="Wang P."/>
            <person name="Li P."/>
            <person name="Shi C."/>
            <person name="Zheng F."/>
            <person name="Jian J."/>
            <person name="Huang B."/>
            <person name="Shan D."/>
            <person name="Shi M."/>
            <person name="Fang C."/>
            <person name="Yue Y."/>
            <person name="Li F."/>
            <person name="Li D."/>
            <person name="Wei S."/>
            <person name="Han B."/>
            <person name="Jiang C."/>
            <person name="Yin Y."/>
            <person name="Xia T."/>
            <person name="Zhang Z."/>
            <person name="Bennetzen J.L."/>
            <person name="Zhao S."/>
            <person name="Wan X."/>
        </authorList>
    </citation>
    <scope>NUCLEOTIDE SEQUENCE [LARGE SCALE GENOMIC DNA]</scope>
    <source>
        <strain evidence="7">cv. Shuchazao</strain>
        <tissue evidence="6">Leaf</tissue>
    </source>
</reference>
<dbReference type="InterPro" id="IPR006595">
    <property type="entry name" value="CTLH_C"/>
</dbReference>
<evidence type="ECO:0000256" key="1">
    <source>
        <dbReference type="ARBA" id="ARBA00022574"/>
    </source>
</evidence>
<dbReference type="InterPro" id="IPR006594">
    <property type="entry name" value="LisH"/>
</dbReference>
<dbReference type="PANTHER" id="PTHR44083">
    <property type="entry name" value="TOPLESS-RELATED PROTEIN 1-RELATED"/>
    <property type="match status" value="1"/>
</dbReference>
<accession>A0A4S4EDC8</accession>
<dbReference type="Pfam" id="PF00400">
    <property type="entry name" value="WD40"/>
    <property type="match status" value="2"/>
</dbReference>
<feature type="region of interest" description="Disordered" evidence="4">
    <location>
        <begin position="696"/>
        <end position="726"/>
    </location>
</feature>